<protein>
    <submittedName>
        <fullName evidence="1">Uncharacterized protein</fullName>
    </submittedName>
</protein>
<gene>
    <name evidence="1" type="ORF">ACJDT4_09585</name>
</gene>
<name>A0ABW8TDS9_9CLOT</name>
<sequence>MENIVIKPHHLLDILKLYGKGIENFVPDINYNHDFYLIGNMVVNGKVEFIRFTRDCDDICRPCKYCKTEKCSDVVAFLSGYSKDEYNKEIDDELLKFWGLRFDMDYSFNDILVLLSKELNYHLFKKVWKHEQEDAIQFRNAFTIMGTYKVLLNYAGSKG</sequence>
<dbReference type="RefSeq" id="WP_406787336.1">
    <property type="nucleotide sequence ID" value="NZ_JBJIAA010000007.1"/>
</dbReference>
<keyword evidence="2" id="KW-1185">Reference proteome</keyword>
<proteinExistence type="predicted"/>
<evidence type="ECO:0000313" key="1">
    <source>
        <dbReference type="EMBL" id="MFL0250671.1"/>
    </source>
</evidence>
<comment type="caution">
    <text evidence="1">The sequence shown here is derived from an EMBL/GenBank/DDBJ whole genome shotgun (WGS) entry which is preliminary data.</text>
</comment>
<dbReference type="Proteomes" id="UP001623592">
    <property type="component" value="Unassembled WGS sequence"/>
</dbReference>
<reference evidence="1 2" key="1">
    <citation type="submission" date="2024-11" db="EMBL/GenBank/DDBJ databases">
        <authorList>
            <person name="Heng Y.C."/>
            <person name="Lim A.C.H."/>
            <person name="Lee J.K.Y."/>
            <person name="Kittelmann S."/>
        </authorList>
    </citation>
    <scope>NUCLEOTIDE SEQUENCE [LARGE SCALE GENOMIC DNA]</scope>
    <source>
        <strain evidence="1 2">WILCCON 0114</strain>
    </source>
</reference>
<organism evidence="1 2">
    <name type="scientific">Clostridium neuense</name>
    <dbReference type="NCBI Taxonomy" id="1728934"/>
    <lineage>
        <taxon>Bacteria</taxon>
        <taxon>Bacillati</taxon>
        <taxon>Bacillota</taxon>
        <taxon>Clostridia</taxon>
        <taxon>Eubacteriales</taxon>
        <taxon>Clostridiaceae</taxon>
        <taxon>Clostridium</taxon>
    </lineage>
</organism>
<accession>A0ABW8TDS9</accession>
<dbReference type="EMBL" id="JBJIAA010000007">
    <property type="protein sequence ID" value="MFL0250671.1"/>
    <property type="molecule type" value="Genomic_DNA"/>
</dbReference>
<evidence type="ECO:0000313" key="2">
    <source>
        <dbReference type="Proteomes" id="UP001623592"/>
    </source>
</evidence>